<dbReference type="GO" id="GO:0006508">
    <property type="term" value="P:proteolysis"/>
    <property type="evidence" value="ECO:0007669"/>
    <property type="project" value="UniProtKB-KW"/>
</dbReference>
<keyword evidence="2" id="KW-0645">Protease</keyword>
<organism evidence="2 3">
    <name type="scientific">Maribacter algicola</name>
    <dbReference type="NCBI Taxonomy" id="2498892"/>
    <lineage>
        <taxon>Bacteria</taxon>
        <taxon>Pseudomonadati</taxon>
        <taxon>Bacteroidota</taxon>
        <taxon>Flavobacteriia</taxon>
        <taxon>Flavobacteriales</taxon>
        <taxon>Flavobacteriaceae</taxon>
        <taxon>Maribacter</taxon>
    </lineage>
</organism>
<dbReference type="Proteomes" id="UP000286990">
    <property type="component" value="Unassembled WGS sequence"/>
</dbReference>
<reference evidence="3" key="1">
    <citation type="submission" date="2018-08" db="EMBL/GenBank/DDBJ databases">
        <authorList>
            <person name="Khan S.A."/>
            <person name="J S.E."/>
        </authorList>
    </citation>
    <scope>NUCLEOTIDE SEQUENCE [LARGE SCALE GENOMIC DNA]</scope>
    <source>
        <strain evidence="3">PoM-212</strain>
    </source>
</reference>
<reference evidence="3" key="2">
    <citation type="submission" date="2018-12" db="EMBL/GenBank/DDBJ databases">
        <title>Maribacter lutimaris sp. nov., isolated from marine sediment.</title>
        <authorList>
            <person name="Kim K.K."/>
        </authorList>
    </citation>
    <scope>NUCLEOTIDE SEQUENCE [LARGE SCALE GENOMIC DNA]</scope>
    <source>
        <strain evidence="3">PoM-212</strain>
    </source>
</reference>
<dbReference type="GO" id="GO:0008236">
    <property type="term" value="F:serine-type peptidase activity"/>
    <property type="evidence" value="ECO:0007669"/>
    <property type="project" value="InterPro"/>
</dbReference>
<sequence length="490" mass="55300">MKVKNLLPLFIFIGLLSCSKDDELSVPKTVDPLPSANVPVQNFMWKAMNFWYFWQADVPDLGDNRFTDSESYTEFLQSVEDPGAFFDNKLLYIEDRFSFYNSDYRELTNSLAGISRSNGLEFGLVRKANSEEVFGYVRYIIPNSDAATKDIERGDLFTGVNGTTLTINNFADLLFGENNTYVLNMADFSNGDVVQSDREVSLTKEAALAENPIFISKSFEINGITIGYLMYNQFTNEYDDDLYNAILGLKNLGITELIVDLRYNPGGSVNTTRILASMIYDTNTENLFLRKRYNEKIQDQLSESQLEVYFTDRVGSNTIEPLGLNKLYVLTSASSASASELLINSLEPYIDVVIIGDVTRGKNEFSTTLVDDRENSYLYTPSRVNKINPDNQWAIQPLLGRNENADGFFDYTDGLMPDIPLKEDYSNLGILGDINEPLLARAIQEITGATGKRDFTVENPIEILSSSKMYSPFKDKMIDDTVYELDLSLN</sequence>
<dbReference type="GO" id="GO:0007165">
    <property type="term" value="P:signal transduction"/>
    <property type="evidence" value="ECO:0007669"/>
    <property type="project" value="TreeGrafter"/>
</dbReference>
<dbReference type="Gene3D" id="3.90.226.10">
    <property type="entry name" value="2-enoyl-CoA Hydratase, Chain A, domain 1"/>
    <property type="match status" value="1"/>
</dbReference>
<dbReference type="InterPro" id="IPR029045">
    <property type="entry name" value="ClpP/crotonase-like_dom_sf"/>
</dbReference>
<dbReference type="PROSITE" id="PS51257">
    <property type="entry name" value="PROKAR_LIPOPROTEIN"/>
    <property type="match status" value="1"/>
</dbReference>
<dbReference type="Gene3D" id="2.30.42.10">
    <property type="match status" value="1"/>
</dbReference>
<dbReference type="PANTHER" id="PTHR32060:SF30">
    <property type="entry name" value="CARBOXY-TERMINAL PROCESSING PROTEASE CTPA"/>
    <property type="match status" value="1"/>
</dbReference>
<feature type="domain" description="Tail specific protease" evidence="1">
    <location>
        <begin position="195"/>
        <end position="422"/>
    </location>
</feature>
<keyword evidence="2" id="KW-0378">Hydrolase</keyword>
<dbReference type="SUPFAM" id="SSF52096">
    <property type="entry name" value="ClpP/crotonase"/>
    <property type="match status" value="1"/>
</dbReference>
<proteinExistence type="predicted"/>
<dbReference type="PANTHER" id="PTHR32060">
    <property type="entry name" value="TAIL-SPECIFIC PROTEASE"/>
    <property type="match status" value="1"/>
</dbReference>
<dbReference type="OrthoDB" id="7168509at2"/>
<dbReference type="AlphaFoldDB" id="A0A426RGZ5"/>
<evidence type="ECO:0000259" key="1">
    <source>
        <dbReference type="SMART" id="SM00245"/>
    </source>
</evidence>
<dbReference type="InterPro" id="IPR036034">
    <property type="entry name" value="PDZ_sf"/>
</dbReference>
<dbReference type="RefSeq" id="WP_125222944.1">
    <property type="nucleotide sequence ID" value="NZ_QUSX01000002.1"/>
</dbReference>
<comment type="caution">
    <text evidence="2">The sequence shown here is derived from an EMBL/GenBank/DDBJ whole genome shotgun (WGS) entry which is preliminary data.</text>
</comment>
<dbReference type="SMART" id="SM00245">
    <property type="entry name" value="TSPc"/>
    <property type="match status" value="1"/>
</dbReference>
<dbReference type="InterPro" id="IPR005151">
    <property type="entry name" value="Tail-specific_protease"/>
</dbReference>
<evidence type="ECO:0000313" key="3">
    <source>
        <dbReference type="Proteomes" id="UP000286990"/>
    </source>
</evidence>
<evidence type="ECO:0000313" key="2">
    <source>
        <dbReference type="EMBL" id="RRQ48223.1"/>
    </source>
</evidence>
<dbReference type="CDD" id="cd07561">
    <property type="entry name" value="Peptidase_S41_CPP_like"/>
    <property type="match status" value="1"/>
</dbReference>
<accession>A0A426RGZ5</accession>
<keyword evidence="3" id="KW-1185">Reference proteome</keyword>
<protein>
    <submittedName>
        <fullName evidence="2">Carboxyl-terminal protease</fullName>
    </submittedName>
</protein>
<dbReference type="Pfam" id="PF03572">
    <property type="entry name" value="Peptidase_S41"/>
    <property type="match status" value="1"/>
</dbReference>
<dbReference type="EMBL" id="QUSX01000002">
    <property type="protein sequence ID" value="RRQ48223.1"/>
    <property type="molecule type" value="Genomic_DNA"/>
</dbReference>
<dbReference type="Pfam" id="PF18294">
    <property type="entry name" value="Pept_S41_N"/>
    <property type="match status" value="1"/>
</dbReference>
<name>A0A426RGZ5_9FLAO</name>
<gene>
    <name evidence="2" type="ORF">DZC72_10905</name>
</gene>
<dbReference type="GO" id="GO:0004175">
    <property type="term" value="F:endopeptidase activity"/>
    <property type="evidence" value="ECO:0007669"/>
    <property type="project" value="TreeGrafter"/>
</dbReference>
<dbReference type="InterPro" id="IPR041613">
    <property type="entry name" value="Pept_S41_N"/>
</dbReference>
<dbReference type="GO" id="GO:0030288">
    <property type="term" value="C:outer membrane-bounded periplasmic space"/>
    <property type="evidence" value="ECO:0007669"/>
    <property type="project" value="TreeGrafter"/>
</dbReference>
<dbReference type="Gene3D" id="3.30.750.170">
    <property type="match status" value="1"/>
</dbReference>